<accession>A0A2X2VEZ7</accession>
<protein>
    <submittedName>
        <fullName evidence="2">Uncharacterized protein</fullName>
    </submittedName>
</protein>
<gene>
    <name evidence="2" type="ORF">NCTC13492_00804</name>
    <name evidence="1" type="ORF">SAMN05421542_2417</name>
</gene>
<dbReference type="Proteomes" id="UP000199426">
    <property type="component" value="Unassembled WGS sequence"/>
</dbReference>
<dbReference type="EMBL" id="FNEG01000003">
    <property type="protein sequence ID" value="SDI96792.1"/>
    <property type="molecule type" value="Genomic_DNA"/>
</dbReference>
<name>A0A2X2VEZ7_CHRJE</name>
<dbReference type="STRING" id="445960.SAMN05421542_2417"/>
<proteinExistence type="predicted"/>
<reference evidence="2 4" key="2">
    <citation type="submission" date="2018-06" db="EMBL/GenBank/DDBJ databases">
        <authorList>
            <consortium name="Pathogen Informatics"/>
            <person name="Doyle S."/>
        </authorList>
    </citation>
    <scope>NUCLEOTIDE SEQUENCE [LARGE SCALE GENOMIC DNA]</scope>
    <source>
        <strain evidence="2 4">NCTC13492</strain>
    </source>
</reference>
<dbReference type="EMBL" id="UAWB01000002">
    <property type="protein sequence ID" value="SQB27124.1"/>
    <property type="molecule type" value="Genomic_DNA"/>
</dbReference>
<dbReference type="AlphaFoldDB" id="A0A2X2VEZ7"/>
<evidence type="ECO:0000313" key="1">
    <source>
        <dbReference type="EMBL" id="SDI96792.1"/>
    </source>
</evidence>
<dbReference type="Proteomes" id="UP000251670">
    <property type="component" value="Unassembled WGS sequence"/>
</dbReference>
<evidence type="ECO:0000313" key="3">
    <source>
        <dbReference type="Proteomes" id="UP000199426"/>
    </source>
</evidence>
<evidence type="ECO:0000313" key="4">
    <source>
        <dbReference type="Proteomes" id="UP000251670"/>
    </source>
</evidence>
<reference evidence="1 3" key="1">
    <citation type="submission" date="2016-10" db="EMBL/GenBank/DDBJ databases">
        <authorList>
            <person name="Varghese N."/>
            <person name="Submissions S."/>
        </authorList>
    </citation>
    <scope>NUCLEOTIDE SEQUENCE [LARGE SCALE GENOMIC DNA]</scope>
    <source>
        <strain evidence="1 3">DSM 19299</strain>
    </source>
</reference>
<evidence type="ECO:0000313" key="2">
    <source>
        <dbReference type="EMBL" id="SQB27124.1"/>
    </source>
</evidence>
<sequence length="54" mass="6280">MQLKILSTNSLLKSIAFLINYALNNICNIENMLKIILHVFFKLSGNRRLSPFNR</sequence>
<organism evidence="2 4">
    <name type="scientific">Chryseobacterium jejuense</name>
    <dbReference type="NCBI Taxonomy" id="445960"/>
    <lineage>
        <taxon>Bacteria</taxon>
        <taxon>Pseudomonadati</taxon>
        <taxon>Bacteroidota</taxon>
        <taxon>Flavobacteriia</taxon>
        <taxon>Flavobacteriales</taxon>
        <taxon>Weeksellaceae</taxon>
        <taxon>Chryseobacterium group</taxon>
        <taxon>Chryseobacterium</taxon>
    </lineage>
</organism>
<keyword evidence="3" id="KW-1185">Reference proteome</keyword>